<organism evidence="1 2">
    <name type="scientific">Bacillus thuringiensis subsp. tolworthi</name>
    <dbReference type="NCBI Taxonomy" id="1442"/>
    <lineage>
        <taxon>Bacteria</taxon>
        <taxon>Bacillati</taxon>
        <taxon>Bacillota</taxon>
        <taxon>Bacilli</taxon>
        <taxon>Bacillales</taxon>
        <taxon>Bacillaceae</taxon>
        <taxon>Bacillus</taxon>
        <taxon>Bacillus cereus group</taxon>
    </lineage>
</organism>
<evidence type="ECO:0000313" key="2">
    <source>
        <dbReference type="Proteomes" id="UP000055316"/>
    </source>
</evidence>
<protein>
    <submittedName>
        <fullName evidence="1">Uncharacterized protein</fullName>
    </submittedName>
</protein>
<gene>
    <name evidence="1" type="ORF">KNN_03683</name>
</gene>
<proteinExistence type="predicted"/>
<name>A0A9W3ZXR6_BACTO</name>
<evidence type="ECO:0000313" key="1">
    <source>
        <dbReference type="EMBL" id="BAR84527.1"/>
    </source>
</evidence>
<dbReference type="RefSeq" id="WP_171840952.1">
    <property type="nucleotide sequence ID" value="NZ_AP014864.1"/>
</dbReference>
<sequence>MKVIFQGEGGAKIFESYDENISDLLVIVNVKINMYIFACLSMYKINHFLC</sequence>
<dbReference type="EMBL" id="AP014864">
    <property type="protein sequence ID" value="BAR84527.1"/>
    <property type="molecule type" value="Genomic_DNA"/>
</dbReference>
<reference evidence="1 2" key="1">
    <citation type="submission" date="2015-05" db="EMBL/GenBank/DDBJ databases">
        <title>Whole genome sequence of Bacillus thuringiensis serovar tolworthi Pasteur Institute Standard strain.</title>
        <authorList>
            <person name="Kanda K."/>
            <person name="Nakashima K."/>
            <person name="Nagano Y."/>
        </authorList>
    </citation>
    <scope>NUCLEOTIDE SEQUENCE [LARGE SCALE GENOMIC DNA]</scope>
    <source>
        <strain evidence="1 2">Pasteur Institute Standard strain</strain>
    </source>
</reference>
<accession>A0A9W3ZXR6</accession>
<dbReference type="AlphaFoldDB" id="A0A9W3ZXR6"/>
<dbReference type="Proteomes" id="UP000055316">
    <property type="component" value="Chromosome"/>
</dbReference>